<dbReference type="InterPro" id="IPR037923">
    <property type="entry name" value="HTH-like"/>
</dbReference>
<keyword evidence="1" id="KW-0805">Transcription regulation</keyword>
<dbReference type="Gene3D" id="2.60.120.10">
    <property type="entry name" value="Jelly Rolls"/>
    <property type="match status" value="1"/>
</dbReference>
<dbReference type="RefSeq" id="WP_341419408.1">
    <property type="nucleotide sequence ID" value="NZ_JBBPCC010000028.1"/>
</dbReference>
<dbReference type="PRINTS" id="PR00032">
    <property type="entry name" value="HTHARAC"/>
</dbReference>
<proteinExistence type="predicted"/>
<dbReference type="InterPro" id="IPR020449">
    <property type="entry name" value="Tscrpt_reg_AraC-type_HTH"/>
</dbReference>
<protein>
    <submittedName>
        <fullName evidence="5">AraC family transcriptional regulator</fullName>
    </submittedName>
</protein>
<evidence type="ECO:0000313" key="6">
    <source>
        <dbReference type="Proteomes" id="UP001469365"/>
    </source>
</evidence>
<feature type="domain" description="HTH araC/xylS-type" evidence="4">
    <location>
        <begin position="180"/>
        <end position="278"/>
    </location>
</feature>
<dbReference type="PROSITE" id="PS01124">
    <property type="entry name" value="HTH_ARAC_FAMILY_2"/>
    <property type="match status" value="1"/>
</dbReference>
<keyword evidence="3" id="KW-0804">Transcription</keyword>
<comment type="caution">
    <text evidence="5">The sequence shown here is derived from an EMBL/GenBank/DDBJ whole genome shotgun (WGS) entry which is preliminary data.</text>
</comment>
<evidence type="ECO:0000313" key="5">
    <source>
        <dbReference type="EMBL" id="MEK8132278.1"/>
    </source>
</evidence>
<dbReference type="PANTHER" id="PTHR43280:SF28">
    <property type="entry name" value="HTH-TYPE TRANSCRIPTIONAL ACTIVATOR RHAS"/>
    <property type="match status" value="1"/>
</dbReference>
<evidence type="ECO:0000256" key="2">
    <source>
        <dbReference type="ARBA" id="ARBA00023125"/>
    </source>
</evidence>
<gene>
    <name evidence="5" type="ORF">WMW72_30705</name>
</gene>
<dbReference type="PANTHER" id="PTHR43280">
    <property type="entry name" value="ARAC-FAMILY TRANSCRIPTIONAL REGULATOR"/>
    <property type="match status" value="1"/>
</dbReference>
<dbReference type="InterPro" id="IPR014710">
    <property type="entry name" value="RmlC-like_jellyroll"/>
</dbReference>
<dbReference type="Proteomes" id="UP001469365">
    <property type="component" value="Unassembled WGS sequence"/>
</dbReference>
<dbReference type="InterPro" id="IPR009057">
    <property type="entry name" value="Homeodomain-like_sf"/>
</dbReference>
<dbReference type="Pfam" id="PF02311">
    <property type="entry name" value="AraC_binding"/>
    <property type="match status" value="1"/>
</dbReference>
<evidence type="ECO:0000256" key="3">
    <source>
        <dbReference type="ARBA" id="ARBA00023163"/>
    </source>
</evidence>
<sequence>MAYRNHPWHELITSRTGSPLTVILSPVELGTSLHWHKELELVYILEGRMQIELESAIFELSEGDLLVIGSCDVHRYFASPQGCHKLIVQLDESMFDSCGEAYFSRRFASPLVRPGHRLHAGLELEMRKMHREITEALPGHQAALKASAYTIITELIRGMELVERLHDERSRRYEKLSRLEQAISYIERNYDQGITVSQAAEYNGYSVHHFSRFFKEATGHSFGDYVNHYRIRVACQLLQDVEQPITDIAYRSGFNSIETFNRVFKKTTGSTPSAYRSKL</sequence>
<dbReference type="EMBL" id="JBBPCC010000028">
    <property type="protein sequence ID" value="MEK8132278.1"/>
    <property type="molecule type" value="Genomic_DNA"/>
</dbReference>
<accession>A0ABU9DTS2</accession>
<dbReference type="InterPro" id="IPR018060">
    <property type="entry name" value="HTH_AraC"/>
</dbReference>
<dbReference type="Pfam" id="PF12833">
    <property type="entry name" value="HTH_18"/>
    <property type="match status" value="1"/>
</dbReference>
<evidence type="ECO:0000256" key="1">
    <source>
        <dbReference type="ARBA" id="ARBA00023015"/>
    </source>
</evidence>
<dbReference type="SUPFAM" id="SSF51215">
    <property type="entry name" value="Regulatory protein AraC"/>
    <property type="match status" value="1"/>
</dbReference>
<dbReference type="InterPro" id="IPR018062">
    <property type="entry name" value="HTH_AraC-typ_CS"/>
</dbReference>
<keyword evidence="6" id="KW-1185">Reference proteome</keyword>
<dbReference type="PROSITE" id="PS00041">
    <property type="entry name" value="HTH_ARAC_FAMILY_1"/>
    <property type="match status" value="1"/>
</dbReference>
<dbReference type="InterPro" id="IPR003313">
    <property type="entry name" value="AraC-bd"/>
</dbReference>
<evidence type="ECO:0000259" key="4">
    <source>
        <dbReference type="PROSITE" id="PS01124"/>
    </source>
</evidence>
<organism evidence="5 6">
    <name type="scientific">Paenibacillus filicis</name>
    <dbReference type="NCBI Taxonomy" id="669464"/>
    <lineage>
        <taxon>Bacteria</taxon>
        <taxon>Bacillati</taxon>
        <taxon>Bacillota</taxon>
        <taxon>Bacilli</taxon>
        <taxon>Bacillales</taxon>
        <taxon>Paenibacillaceae</taxon>
        <taxon>Paenibacillus</taxon>
    </lineage>
</organism>
<reference evidence="5 6" key="1">
    <citation type="submission" date="2024-04" db="EMBL/GenBank/DDBJ databases">
        <title>draft genome sequnece of Paenibacillus filicis.</title>
        <authorList>
            <person name="Kim D.-U."/>
        </authorList>
    </citation>
    <scope>NUCLEOTIDE SEQUENCE [LARGE SCALE GENOMIC DNA]</scope>
    <source>
        <strain evidence="5 6">KACC14197</strain>
    </source>
</reference>
<dbReference type="SMART" id="SM00342">
    <property type="entry name" value="HTH_ARAC"/>
    <property type="match status" value="1"/>
</dbReference>
<dbReference type="SUPFAM" id="SSF46689">
    <property type="entry name" value="Homeodomain-like"/>
    <property type="match status" value="2"/>
</dbReference>
<name>A0ABU9DTS2_9BACL</name>
<keyword evidence="2" id="KW-0238">DNA-binding</keyword>
<dbReference type="Gene3D" id="1.10.10.60">
    <property type="entry name" value="Homeodomain-like"/>
    <property type="match status" value="2"/>
</dbReference>